<evidence type="ECO:0000313" key="3">
    <source>
        <dbReference type="Proteomes" id="UP000887568"/>
    </source>
</evidence>
<reference evidence="2" key="1">
    <citation type="submission" date="2022-11" db="UniProtKB">
        <authorList>
            <consortium name="EnsemblMetazoa"/>
        </authorList>
    </citation>
    <scope>IDENTIFICATION</scope>
</reference>
<keyword evidence="3" id="KW-1185">Reference proteome</keyword>
<sequence length="402" mass="46229">MEKHERAGEFFRSVLTDVLDDLLDQVPSYQVPRYLSAEFKSDEVKQSLRSISQVYKKGLSSPYIRSDWDDAANRCAYVFLYLMHHCNIVFSSLQSNLSEISADWRYKYNLKVCSIGGGPGSDLLGLTTFLRLNQMFPSALRCLVLDLYPNWKETWDRIHTCIPGDFKVAYQKCDVVRDTTVSTEVRDFIREADMLTLVKSFSAMSAFFRASYQSGGDFLRKILRELKPGCFVLYIDNNNDGDNQFRREFALRVGLEVVYESRGIKTVPSGAYSPTIRKYCRLLDFSPMRSCDVNIQLFRKKYPAIPSLNINYEFYSYSPHSFNNPPLIFSSAKRSAKFPQRTLARFPETTILHHQRRKAMTHPRVAPEPSRDPRGPSPFEVVLIVGVLAALFIGSLIRNYLK</sequence>
<evidence type="ECO:0000313" key="2">
    <source>
        <dbReference type="EnsemblMetazoa" id="XP_038063053.1"/>
    </source>
</evidence>
<proteinExistence type="predicted"/>
<name>A0A914AH82_PATMI</name>
<dbReference type="EnsemblMetazoa" id="XM_038207125.1">
    <property type="protein sequence ID" value="XP_038063053.1"/>
    <property type="gene ID" value="LOC119733755"/>
</dbReference>
<keyword evidence="1" id="KW-1133">Transmembrane helix</keyword>
<accession>A0A914AH82</accession>
<dbReference type="OMA" id="HANEVIQ"/>
<dbReference type="Proteomes" id="UP000887568">
    <property type="component" value="Unplaced"/>
</dbReference>
<dbReference type="OrthoDB" id="2126785at2759"/>
<protein>
    <submittedName>
        <fullName evidence="2">Uncharacterized protein</fullName>
    </submittedName>
</protein>
<feature type="transmembrane region" description="Helical" evidence="1">
    <location>
        <begin position="381"/>
        <end position="401"/>
    </location>
</feature>
<keyword evidence="1" id="KW-0472">Membrane</keyword>
<dbReference type="AlphaFoldDB" id="A0A914AH82"/>
<evidence type="ECO:0000256" key="1">
    <source>
        <dbReference type="SAM" id="Phobius"/>
    </source>
</evidence>
<organism evidence="2 3">
    <name type="scientific">Patiria miniata</name>
    <name type="common">Bat star</name>
    <name type="synonym">Asterina miniata</name>
    <dbReference type="NCBI Taxonomy" id="46514"/>
    <lineage>
        <taxon>Eukaryota</taxon>
        <taxon>Metazoa</taxon>
        <taxon>Echinodermata</taxon>
        <taxon>Eleutherozoa</taxon>
        <taxon>Asterozoa</taxon>
        <taxon>Asteroidea</taxon>
        <taxon>Valvatacea</taxon>
        <taxon>Valvatida</taxon>
        <taxon>Asterinidae</taxon>
        <taxon>Patiria</taxon>
    </lineage>
</organism>
<dbReference type="RefSeq" id="XP_038063053.1">
    <property type="nucleotide sequence ID" value="XM_038207125.1"/>
</dbReference>
<dbReference type="GeneID" id="119733755"/>
<keyword evidence="1" id="KW-0812">Transmembrane</keyword>